<dbReference type="Proteomes" id="UP000189777">
    <property type="component" value="Unassembled WGS sequence"/>
</dbReference>
<sequence length="88" mass="8857">MVMGCDDTGAGESAQPMRITAAEVFVDGEAFSAPKVADEVVATDSGLLQMQVAVPDDVPDGAELTVEITESGGAVVRSNELSVASDGA</sequence>
<dbReference type="AlphaFoldDB" id="A0A1T5LR80"/>
<gene>
    <name evidence="1" type="ORF">SAMN04324258_3810</name>
</gene>
<evidence type="ECO:0000313" key="2">
    <source>
        <dbReference type="Proteomes" id="UP000189777"/>
    </source>
</evidence>
<reference evidence="1 2" key="1">
    <citation type="submission" date="2017-02" db="EMBL/GenBank/DDBJ databases">
        <authorList>
            <person name="Peterson S.W."/>
        </authorList>
    </citation>
    <scope>NUCLEOTIDE SEQUENCE [LARGE SCALE GENOMIC DNA]</scope>
    <source>
        <strain evidence="1 2">DSM 21481</strain>
    </source>
</reference>
<organism evidence="1 2">
    <name type="scientific">Krasilnikoviella flava</name>
    <dbReference type="NCBI Taxonomy" id="526729"/>
    <lineage>
        <taxon>Bacteria</taxon>
        <taxon>Bacillati</taxon>
        <taxon>Actinomycetota</taxon>
        <taxon>Actinomycetes</taxon>
        <taxon>Micrococcales</taxon>
        <taxon>Promicromonosporaceae</taxon>
        <taxon>Krasilnikoviella</taxon>
    </lineage>
</organism>
<evidence type="ECO:0000313" key="1">
    <source>
        <dbReference type="EMBL" id="SKC78537.1"/>
    </source>
</evidence>
<proteinExistence type="predicted"/>
<dbReference type="EMBL" id="FUZQ01000007">
    <property type="protein sequence ID" value="SKC78537.1"/>
    <property type="molecule type" value="Genomic_DNA"/>
</dbReference>
<accession>A0A1T5LR80</accession>
<protein>
    <submittedName>
        <fullName evidence="1">Uncharacterized protein</fullName>
    </submittedName>
</protein>
<keyword evidence="2" id="KW-1185">Reference proteome</keyword>
<name>A0A1T5LR80_9MICO</name>